<feature type="region of interest" description="Disordered" evidence="2">
    <location>
        <begin position="727"/>
        <end position="746"/>
    </location>
</feature>
<feature type="compositionally biased region" description="Low complexity" evidence="2">
    <location>
        <begin position="811"/>
        <end position="828"/>
    </location>
</feature>
<feature type="region of interest" description="Disordered" evidence="2">
    <location>
        <begin position="888"/>
        <end position="1242"/>
    </location>
</feature>
<evidence type="ECO:0000313" key="3">
    <source>
        <dbReference type="EMBL" id="CEO96505.1"/>
    </source>
</evidence>
<evidence type="ECO:0000313" key="4">
    <source>
        <dbReference type="EMBL" id="SPQ94564.1"/>
    </source>
</evidence>
<feature type="region of interest" description="Disordered" evidence="2">
    <location>
        <begin position="766"/>
        <end position="869"/>
    </location>
</feature>
<protein>
    <submittedName>
        <fullName evidence="3">Uncharacterized protein</fullName>
    </submittedName>
</protein>
<feature type="compositionally biased region" description="Pro residues" evidence="2">
    <location>
        <begin position="767"/>
        <end position="778"/>
    </location>
</feature>
<geneLocation type="mitochondrion" evidence="4"/>
<feature type="compositionally biased region" description="Polar residues" evidence="2">
    <location>
        <begin position="1463"/>
        <end position="1490"/>
    </location>
</feature>
<feature type="compositionally biased region" description="Polar residues" evidence="2">
    <location>
        <begin position="1326"/>
        <end position="1339"/>
    </location>
</feature>
<evidence type="ECO:0000256" key="1">
    <source>
        <dbReference type="SAM" id="Coils"/>
    </source>
</evidence>
<dbReference type="EMBL" id="CDSF01000068">
    <property type="protein sequence ID" value="CEO96505.1"/>
    <property type="molecule type" value="Genomic_DNA"/>
</dbReference>
<organism evidence="3 5">
    <name type="scientific">Plasmodiophora brassicae</name>
    <name type="common">Clubroot disease agent</name>
    <dbReference type="NCBI Taxonomy" id="37360"/>
    <lineage>
        <taxon>Eukaryota</taxon>
        <taxon>Sar</taxon>
        <taxon>Rhizaria</taxon>
        <taxon>Endomyxa</taxon>
        <taxon>Phytomyxea</taxon>
        <taxon>Plasmodiophorida</taxon>
        <taxon>Plasmodiophoridae</taxon>
        <taxon>Plasmodiophora</taxon>
    </lineage>
</organism>
<dbReference type="Proteomes" id="UP000039324">
    <property type="component" value="Unassembled WGS sequence"/>
</dbReference>
<dbReference type="OMA" id="GANIHAH"/>
<feature type="compositionally biased region" description="Polar residues" evidence="2">
    <location>
        <begin position="780"/>
        <end position="810"/>
    </location>
</feature>
<dbReference type="InterPro" id="IPR015943">
    <property type="entry name" value="WD40/YVTN_repeat-like_dom_sf"/>
</dbReference>
<keyword evidence="4" id="KW-0496">Mitochondrion</keyword>
<feature type="compositionally biased region" description="Low complexity" evidence="2">
    <location>
        <begin position="1171"/>
        <end position="1190"/>
    </location>
</feature>
<dbReference type="Gene3D" id="2.130.10.10">
    <property type="entry name" value="YVTN repeat-like/Quinoprotein amine dehydrogenase"/>
    <property type="match status" value="1"/>
</dbReference>
<proteinExistence type="predicted"/>
<feature type="compositionally biased region" description="Low complexity" evidence="2">
    <location>
        <begin position="1269"/>
        <end position="1319"/>
    </location>
</feature>
<sequence>MLRTARGARTQLGGAFADVHQRRPVKSGVAVSQTLGVAVAISPAAGRVVLIRVVDLLAGARDDSRTVDVLESFGAASQFQDLLDGKVGRLVVALGRDDVEIWHVEVSLDGQLAAICSNSAVFFIDLTGRSPVVKRDFSERIVDFAWSPAQSRLFATVLSNGSVIVGDPSSQRRYSVNAVSCSWLWDRLSLACGLADGSLAIVSSVNGSEQHRWPKVCSGPVEFVSAIDPHTILFASKAYAGLQMLHSNDDLFRCQPTAIDAWFTPPDDNCLVRCSAIADWDAVFLATSSSTEIAAFRIDRGADAGRLVEATDPDTGEPVLFECISDGAAGQLLGQAIDFSNAQGDKSRTPPRPALVILASDGCLDAVFVESVPPKALDYPELTCGVPRYEIVDAERFRPHDADGATLATTDASDHESEFESEFEEDDDVLRHRFNGALPPANSSSIPSHVVITSASAATVREELPRLKVDFTGADPATDIGRAFVKGLRVLSEQMESLAASASQASLIGNSDDVVSGTSIGGDELDDLLTSDSVALVGQVARLRDTLSDCWDVLQRARTEHDAREKYAVELRSMPLDAKSAAMRDRLRARVQEATDLVDELRVRLDDMRLQTSTRPLQLIYSTINSNADRINSISSDLAALEHRIARLRTASRASRSLAVVERESQSGTVAQRPFPIDLAGLRDRCRNAMRSRSFGIDGDVWEVPIDFSFPAVDDLSAPAAEALEPSPVRPRVTLPPLRVPTSTTVDIAPSDADASAIASIFAEAPPSFPSPSRPPAPSVTSTFQKSSAPIASSAAGQETTATPSPLQEQTSAATTKPSAPSAKAQPALFGESGSKPFSFPAGSGEAAFRPQGPATTSKPGVSPVAASSDVGGTMFQFQAKLPAAFSQPVGVSPSTSGTTPAPFSFGSSPQTASTSGRSSFSVGSSLQPASTAPPGGASAVPLFGARAKSPPRPVAPSAPAAPEATSPLPPSPASYTKSPPKSPAKPAVEAVARTPVSGPCLAPVSPLSLPSSPPPTTSTEETPTRMAPPPEGKALAPTTANAGTRAEEAAEETVATRPVETSPGNEETPAAKPSPTVRTLSPPESPPVASALAERQPPSPIALPSPSPRPPPEQAPPPLAPRSPSTSPVLVADEAREGAAIDDIDIDTEPATSPVTGPLPTLSFLSQSTGSPAPSFAISSSSPFAPGPSTTFGSAAAGTPSAPMFPVSSASPFAASQAAQAPPAAAPSPADRRAQADQSSLSMTSFGLGCSASASTTPVTNPFGGALPPSSTPSASSAQPSSSGLFAPAAPAFGQGFGGSSALSASLSSPSSAFGSSATSKPPGASSSVFGQKPTNVFGSSGTTSSPFGQAASPAPAFGRPSSLGSTGAPVFGQPSSLSAPPAFGQPSSLGAPPAFGQASALGSFGSQPATTPAFGQRSALGSTAAPFGSSSASSSFASLASGSTPFGAPGQQQQQQQQQQSSFTSFGSAQAPASNPTFSFNTSNFRTS</sequence>
<feature type="region of interest" description="Disordered" evidence="2">
    <location>
        <begin position="403"/>
        <end position="426"/>
    </location>
</feature>
<feature type="compositionally biased region" description="Low complexity" evidence="2">
    <location>
        <begin position="1053"/>
        <end position="1062"/>
    </location>
</feature>
<name>A0A0G4IMP3_PLABS</name>
<dbReference type="STRING" id="37360.A0A0G4IMP3"/>
<feature type="compositionally biased region" description="Low complexity" evidence="2">
    <location>
        <begin position="914"/>
        <end position="949"/>
    </location>
</feature>
<keyword evidence="1" id="KW-0175">Coiled coil</keyword>
<feature type="coiled-coil region" evidence="1">
    <location>
        <begin position="584"/>
        <end position="651"/>
    </location>
</feature>
<dbReference type="OrthoDB" id="20729at2759"/>
<dbReference type="Proteomes" id="UP000290189">
    <property type="component" value="Unassembled WGS sequence"/>
</dbReference>
<feature type="compositionally biased region" description="Pro residues" evidence="2">
    <location>
        <begin position="1098"/>
        <end position="1122"/>
    </location>
</feature>
<feature type="compositionally biased region" description="Polar residues" evidence="2">
    <location>
        <begin position="893"/>
        <end position="913"/>
    </location>
</feature>
<feature type="compositionally biased region" description="Low complexity" evidence="2">
    <location>
        <begin position="1424"/>
        <end position="1462"/>
    </location>
</feature>
<gene>
    <name evidence="3" type="ORF">PBRA_005114</name>
    <name evidence="4" type="ORF">PLBR_LOCUS1779</name>
</gene>
<keyword evidence="5" id="KW-1185">Reference proteome</keyword>
<reference evidence="3 5" key="1">
    <citation type="submission" date="2015-02" db="EMBL/GenBank/DDBJ databases">
        <authorList>
            <person name="Chooi Y.-H."/>
        </authorList>
    </citation>
    <scope>NUCLEOTIDE SEQUENCE [LARGE SCALE GENOMIC DNA]</scope>
    <source>
        <strain evidence="3">E3</strain>
    </source>
</reference>
<dbReference type="SUPFAM" id="SSF117289">
    <property type="entry name" value="Nucleoporin domain"/>
    <property type="match status" value="1"/>
</dbReference>
<evidence type="ECO:0000313" key="6">
    <source>
        <dbReference type="Proteomes" id="UP000290189"/>
    </source>
</evidence>
<dbReference type="EMBL" id="OVEO01000003">
    <property type="protein sequence ID" value="SPQ94564.1"/>
    <property type="molecule type" value="Genomic_DNA"/>
</dbReference>
<feature type="compositionally biased region" description="Low complexity" evidence="2">
    <location>
        <begin position="974"/>
        <end position="988"/>
    </location>
</feature>
<evidence type="ECO:0000313" key="5">
    <source>
        <dbReference type="Proteomes" id="UP000039324"/>
    </source>
</evidence>
<feature type="compositionally biased region" description="Low complexity" evidence="2">
    <location>
        <begin position="958"/>
        <end position="967"/>
    </location>
</feature>
<feature type="compositionally biased region" description="Low complexity" evidence="2">
    <location>
        <begin position="1201"/>
        <end position="1230"/>
    </location>
</feature>
<reference evidence="4 6" key="2">
    <citation type="submission" date="2018-03" db="EMBL/GenBank/DDBJ databases">
        <authorList>
            <person name="Fogelqvist J."/>
        </authorList>
    </citation>
    <scope>NUCLEOTIDE SEQUENCE [LARGE SCALE GENOMIC DNA]</scope>
</reference>
<accession>A0A0G4IMP3</accession>
<evidence type="ECO:0000256" key="2">
    <source>
        <dbReference type="SAM" id="MobiDB-lite"/>
    </source>
</evidence>
<feature type="region of interest" description="Disordered" evidence="2">
    <location>
        <begin position="1258"/>
        <end position="1490"/>
    </location>
</feature>